<keyword evidence="14" id="KW-1185">Reference proteome</keyword>
<keyword evidence="2" id="KW-0813">Transport</keyword>
<evidence type="ECO:0000256" key="3">
    <source>
        <dbReference type="ARBA" id="ARBA00022538"/>
    </source>
</evidence>
<keyword evidence="6" id="KW-0630">Potassium</keyword>
<evidence type="ECO:0000256" key="5">
    <source>
        <dbReference type="ARBA" id="ARBA00022826"/>
    </source>
</evidence>
<proteinExistence type="predicted"/>
<dbReference type="InParanoid" id="A0A0G4FPJ3"/>
<dbReference type="InterPro" id="IPR047871">
    <property type="entry name" value="K_chnl_Slo-like"/>
</dbReference>
<dbReference type="GO" id="GO:0016020">
    <property type="term" value="C:membrane"/>
    <property type="evidence" value="ECO:0007669"/>
    <property type="project" value="UniProtKB-SubCell"/>
</dbReference>
<evidence type="ECO:0000256" key="8">
    <source>
        <dbReference type="ARBA" id="ARBA00023065"/>
    </source>
</evidence>
<evidence type="ECO:0000256" key="10">
    <source>
        <dbReference type="ARBA" id="ARBA00023303"/>
    </source>
</evidence>
<keyword evidence="8" id="KW-0406">Ion transport</keyword>
<evidence type="ECO:0000256" key="11">
    <source>
        <dbReference type="SAM" id="MobiDB-lite"/>
    </source>
</evidence>
<organism evidence="13 14">
    <name type="scientific">Vitrella brassicaformis (strain CCMP3155)</name>
    <dbReference type="NCBI Taxonomy" id="1169540"/>
    <lineage>
        <taxon>Eukaryota</taxon>
        <taxon>Sar</taxon>
        <taxon>Alveolata</taxon>
        <taxon>Colpodellida</taxon>
        <taxon>Vitrellaceae</taxon>
        <taxon>Vitrella</taxon>
    </lineage>
</organism>
<keyword evidence="9" id="KW-0472">Membrane</keyword>
<feature type="region of interest" description="Disordered" evidence="11">
    <location>
        <begin position="296"/>
        <end position="318"/>
    </location>
</feature>
<evidence type="ECO:0000313" key="14">
    <source>
        <dbReference type="Proteomes" id="UP000041254"/>
    </source>
</evidence>
<keyword evidence="4" id="KW-0812">Transmembrane</keyword>
<dbReference type="PANTHER" id="PTHR10027:SF10">
    <property type="entry name" value="SLOWPOKE 2, ISOFORM D"/>
    <property type="match status" value="1"/>
</dbReference>
<evidence type="ECO:0000256" key="4">
    <source>
        <dbReference type="ARBA" id="ARBA00022692"/>
    </source>
</evidence>
<evidence type="ECO:0000256" key="2">
    <source>
        <dbReference type="ARBA" id="ARBA00022448"/>
    </source>
</evidence>
<dbReference type="AlphaFoldDB" id="A0A0G4FPJ3"/>
<feature type="region of interest" description="Disordered" evidence="11">
    <location>
        <begin position="516"/>
        <end position="536"/>
    </location>
</feature>
<dbReference type="Pfam" id="PF21014">
    <property type="entry name" value="Slowpoke_C"/>
    <property type="match status" value="1"/>
</dbReference>
<evidence type="ECO:0000256" key="7">
    <source>
        <dbReference type="ARBA" id="ARBA00022989"/>
    </source>
</evidence>
<evidence type="ECO:0000313" key="13">
    <source>
        <dbReference type="EMBL" id="CEM16377.1"/>
    </source>
</evidence>
<dbReference type="InterPro" id="IPR048735">
    <property type="entry name" value="Slowpoke-like_C"/>
</dbReference>
<dbReference type="Proteomes" id="UP000041254">
    <property type="component" value="Unassembled WGS sequence"/>
</dbReference>
<name>A0A0G4FPJ3_VITBC</name>
<keyword evidence="3" id="KW-0633">Potassium transport</keyword>
<keyword evidence="5" id="KW-0631">Potassium channel</keyword>
<evidence type="ECO:0000256" key="1">
    <source>
        <dbReference type="ARBA" id="ARBA00004141"/>
    </source>
</evidence>
<dbReference type="VEuPathDB" id="CryptoDB:Vbra_701"/>
<dbReference type="EMBL" id="CDMY01000477">
    <property type="protein sequence ID" value="CEM16377.1"/>
    <property type="molecule type" value="Genomic_DNA"/>
</dbReference>
<gene>
    <name evidence="13" type="ORF">Vbra_701</name>
</gene>
<keyword evidence="10" id="KW-0407">Ion channel</keyword>
<dbReference type="PANTHER" id="PTHR10027">
    <property type="entry name" value="CALCIUM-ACTIVATED POTASSIUM CHANNEL ALPHA CHAIN"/>
    <property type="match status" value="1"/>
</dbReference>
<accession>A0A0G4FPJ3</accession>
<sequence>MDGWISFRRLPPHRLKIKQASKVILLARGALGEGVEELYDLDVIFSYNAITNAMEMDRWKKLILVDIVNAATINFFTPNKTSFFSNDSLSWVQSIPYASGQVVLETVFDNILAKVSYEPSLLCLLEQLVGLATPTGKRIKTEVATHSDDLAVKGQLSIALGVALSPTRANEGAGASTVSTMRVEDKEAYLDDIERELASIGLYSCHMYLRPITNLMHTAESKRRRGRPSVRLVSYGEVFDDLIDKGMLSVGLYRLSKFKDHPSLPDKHPYVLTNPSRDLLVDPSTDFVYILAQQQEGSLGGQPDTATHKSKAAPRKSTVPEKLLSSFVQSVAASPTQSVTTYRTKTLESMASMHDMGRQSLAHPPRPSVLPVREERVLSDESIPSPSPQAAGYFNPMALFKDRAAATLTPPEPMRTSWRSDESPMSPQGGVFAPDQLSHYFQAVDESPMSPEPTGRLANMAAVARAARASQLTAARASQLTVPHMHPRLASIQPLFDTFEIAGLADASILSPSLGEPRRLLAPPTQHQPSLDMGDVISSPLSRVEEGRLVNEIQSVPSVAPRAVSQRLREELRSLALR</sequence>
<evidence type="ECO:0000256" key="6">
    <source>
        <dbReference type="ARBA" id="ARBA00022958"/>
    </source>
</evidence>
<reference evidence="13 14" key="1">
    <citation type="submission" date="2014-11" db="EMBL/GenBank/DDBJ databases">
        <authorList>
            <person name="Zhu J."/>
            <person name="Qi W."/>
            <person name="Song R."/>
        </authorList>
    </citation>
    <scope>NUCLEOTIDE SEQUENCE [LARGE SCALE GENOMIC DNA]</scope>
</reference>
<evidence type="ECO:0000259" key="12">
    <source>
        <dbReference type="Pfam" id="PF21014"/>
    </source>
</evidence>
<protein>
    <recommendedName>
        <fullName evidence="12">Ca2+-activated K+ channel Slowpoke-like C-terminal domain-containing protein</fullName>
    </recommendedName>
</protein>
<comment type="subcellular location">
    <subcellularLocation>
        <location evidence="1">Membrane</location>
        <topology evidence="1">Multi-pass membrane protein</topology>
    </subcellularLocation>
</comment>
<evidence type="ECO:0000256" key="9">
    <source>
        <dbReference type="ARBA" id="ARBA00023136"/>
    </source>
</evidence>
<feature type="domain" description="Ca2+-activated K+ channel Slowpoke-like C-terminal" evidence="12">
    <location>
        <begin position="234"/>
        <end position="291"/>
    </location>
</feature>
<keyword evidence="7" id="KW-1133">Transmembrane helix</keyword>
<dbReference type="GO" id="GO:0005267">
    <property type="term" value="F:potassium channel activity"/>
    <property type="evidence" value="ECO:0007669"/>
    <property type="project" value="UniProtKB-KW"/>
</dbReference>